<organism evidence="2 3">
    <name type="scientific">Roseomonas acroporae</name>
    <dbReference type="NCBI Taxonomy" id="2937791"/>
    <lineage>
        <taxon>Bacteria</taxon>
        <taxon>Pseudomonadati</taxon>
        <taxon>Pseudomonadota</taxon>
        <taxon>Alphaproteobacteria</taxon>
        <taxon>Acetobacterales</taxon>
        <taxon>Roseomonadaceae</taxon>
        <taxon>Roseomonas</taxon>
    </lineage>
</organism>
<dbReference type="Gene3D" id="3.40.190.150">
    <property type="entry name" value="Bordetella uptake gene, domain 1"/>
    <property type="match status" value="1"/>
</dbReference>
<dbReference type="SUPFAM" id="SSF53850">
    <property type="entry name" value="Periplasmic binding protein-like II"/>
    <property type="match status" value="1"/>
</dbReference>
<dbReference type="PANTHER" id="PTHR42928">
    <property type="entry name" value="TRICARBOXYLATE-BINDING PROTEIN"/>
    <property type="match status" value="1"/>
</dbReference>
<dbReference type="RefSeq" id="WP_248666566.1">
    <property type="nucleotide sequence ID" value="NZ_JALPRX010000031.1"/>
</dbReference>
<comment type="caution">
    <text evidence="2">The sequence shown here is derived from an EMBL/GenBank/DDBJ whole genome shotgun (WGS) entry which is preliminary data.</text>
</comment>
<dbReference type="InterPro" id="IPR042100">
    <property type="entry name" value="Bug_dom1"/>
</dbReference>
<comment type="similarity">
    <text evidence="1">Belongs to the UPF0065 (bug) family.</text>
</comment>
<dbReference type="EMBL" id="JALPRX010000031">
    <property type="protein sequence ID" value="MCK8784440.1"/>
    <property type="molecule type" value="Genomic_DNA"/>
</dbReference>
<evidence type="ECO:0000313" key="3">
    <source>
        <dbReference type="Proteomes" id="UP001139516"/>
    </source>
</evidence>
<name>A0A9X2BWZ7_9PROT</name>
<evidence type="ECO:0000313" key="2">
    <source>
        <dbReference type="EMBL" id="MCK8784440.1"/>
    </source>
</evidence>
<dbReference type="AlphaFoldDB" id="A0A9X2BWZ7"/>
<proteinExistence type="inferred from homology"/>
<reference evidence="2" key="1">
    <citation type="submission" date="2022-04" db="EMBL/GenBank/DDBJ databases">
        <title>Roseomonas acroporae sp. nov., isolated from coral Acropora digitifera.</title>
        <authorList>
            <person name="Sun H."/>
        </authorList>
    </citation>
    <scope>NUCLEOTIDE SEQUENCE</scope>
    <source>
        <strain evidence="2">NAR14</strain>
    </source>
</reference>
<evidence type="ECO:0000256" key="1">
    <source>
        <dbReference type="ARBA" id="ARBA00006987"/>
    </source>
</evidence>
<gene>
    <name evidence="2" type="ORF">M0638_08615</name>
</gene>
<dbReference type="PIRSF" id="PIRSF017082">
    <property type="entry name" value="YflP"/>
    <property type="match status" value="1"/>
</dbReference>
<sequence>MRRRQLLAASAGLLAVPTLLRIRGARAQANGAWPGRGPVRLVATFPPGGLADVIGRLVAPPLGQAIGQGVVIDNRAGAGGTIGADHVAKSPADGYTLVISHASPHGFAAGIYPQLPYDPVADFTHLGMLVDTPSVILVKGDSPFRTLDDLRAAARDRNVTYGSSGIGSSGHLLGAVMERDANLPKLTHVPYRGSAPGLQDLMAGAIDSLIDPLTTNVGMLRDGTLRALAMSSAVRVPLFPAVPTCAELGLPRMTAGNWIGLSGPRNLPAPVAERLTAEIPRLLARPELRTRFEELASYPPPQPMLGAAYTDHIARFVADWTRVARDANIVAS</sequence>
<dbReference type="CDD" id="cd07012">
    <property type="entry name" value="PBP2_Bug_TTT"/>
    <property type="match status" value="1"/>
</dbReference>
<keyword evidence="3" id="KW-1185">Reference proteome</keyword>
<dbReference type="PANTHER" id="PTHR42928:SF5">
    <property type="entry name" value="BLR1237 PROTEIN"/>
    <property type="match status" value="1"/>
</dbReference>
<dbReference type="Pfam" id="PF03401">
    <property type="entry name" value="TctC"/>
    <property type="match status" value="1"/>
</dbReference>
<dbReference type="Proteomes" id="UP001139516">
    <property type="component" value="Unassembled WGS sequence"/>
</dbReference>
<protein>
    <submittedName>
        <fullName evidence="2">Tripartite tricarboxylate transporter substrate binding protein</fullName>
    </submittedName>
</protein>
<accession>A0A9X2BWZ7</accession>
<dbReference type="InterPro" id="IPR005064">
    <property type="entry name" value="BUG"/>
</dbReference>
<dbReference type="Gene3D" id="3.40.190.10">
    <property type="entry name" value="Periplasmic binding protein-like II"/>
    <property type="match status" value="1"/>
</dbReference>